<dbReference type="InterPro" id="IPR027417">
    <property type="entry name" value="P-loop_NTPase"/>
</dbReference>
<evidence type="ECO:0000256" key="1">
    <source>
        <dbReference type="ARBA" id="ARBA00046345"/>
    </source>
</evidence>
<dbReference type="eggNOG" id="COG1112">
    <property type="taxonomic scope" value="Bacteria"/>
</dbReference>
<dbReference type="CDD" id="cd09883">
    <property type="entry name" value="PIN_VapC_PhoHL-ATPase"/>
    <property type="match status" value="1"/>
</dbReference>
<sequence length="543" mass="60399">MVFQGPPGTGKTHLMAAIVARLITENKSVLVTALTNRALIELAQKDSLKEFLIQKKVKKTNVSADELISCKNICPVESKQITCMPGSVTLSTFYNASGWAKICYEEQPFDYVIMDEASQALFGMIAACKNLGKRIIWIGDQNQMQPIILLSEETLVRNDYGMLANGFQTLCDNFDFKSYILTESHRLLPNAASLTSIFYHTPIKSVADFEYQIDVNKLTFAPQNGGCSLILTEMPIGEKADRSCCSYAIDIIAEILSCHPKINISVLSKFRATVRMLQNCFVSRFGGLNNVLIDTVERVQGMTCDICLYYIPNTMMSMSLEKSLFNVATSRAKQLTIIVSDKSILNTTCDRTVATYLQKVSMGDFTPVPSQNSDYTEKSIEAGDINLKIKGKIDLSQFDTPKQKSVSSDSKKNIYIIDTNVFVNYPDIISKIDSKYSVVLSAKVIDELDKLKIALDSEGKRNVEKALRNINKSLDCPNVSMELSDLSLLPNDFNKKSPDNNILSVALKFKDENPILLTSDNGLQVKAKGLKIATISLKEFLKR</sequence>
<dbReference type="SMART" id="SM00670">
    <property type="entry name" value="PINc"/>
    <property type="match status" value="1"/>
</dbReference>
<dbReference type="InterPro" id="IPR041679">
    <property type="entry name" value="DNA2/NAM7-like_C"/>
</dbReference>
<dbReference type="SUPFAM" id="SSF88723">
    <property type="entry name" value="PIN domain-like"/>
    <property type="match status" value="1"/>
</dbReference>
<dbReference type="STRING" id="883158.HMPREF9140_01232"/>
<comment type="similarity">
    <text evidence="1">In the N-terminal section; belongs to the PINc/VapC protein family.</text>
</comment>
<evidence type="ECO:0000259" key="2">
    <source>
        <dbReference type="SMART" id="SM00670"/>
    </source>
</evidence>
<dbReference type="HOGENOM" id="CLU_020467_0_0_10"/>
<dbReference type="Pfam" id="PF13087">
    <property type="entry name" value="AAA_12"/>
    <property type="match status" value="1"/>
</dbReference>
<feature type="domain" description="PIN" evidence="2">
    <location>
        <begin position="413"/>
        <end position="525"/>
    </location>
</feature>
<dbReference type="Pfam" id="PF13604">
    <property type="entry name" value="AAA_30"/>
    <property type="match status" value="1"/>
</dbReference>
<dbReference type="InterPro" id="IPR002716">
    <property type="entry name" value="PIN_dom"/>
</dbReference>
<dbReference type="PANTHER" id="PTHR10887">
    <property type="entry name" value="DNA2/NAM7 HELICASE FAMILY"/>
    <property type="match status" value="1"/>
</dbReference>
<evidence type="ECO:0000313" key="3">
    <source>
        <dbReference type="EMBL" id="EHO69542.1"/>
    </source>
</evidence>
<dbReference type="InterPro" id="IPR029060">
    <property type="entry name" value="PIN-like_dom_sf"/>
</dbReference>
<dbReference type="Proteomes" id="UP000016023">
    <property type="component" value="Unassembled WGS sequence"/>
</dbReference>
<comment type="caution">
    <text evidence="3">The sequence shown here is derived from an EMBL/GenBank/DDBJ whole genome shotgun (WGS) entry which is preliminary data.</text>
</comment>
<dbReference type="eggNOG" id="COG1875">
    <property type="taxonomic scope" value="Bacteria"/>
</dbReference>
<dbReference type="SUPFAM" id="SSF52540">
    <property type="entry name" value="P-loop containing nucleoside triphosphate hydrolases"/>
    <property type="match status" value="1"/>
</dbReference>
<dbReference type="PATRIC" id="fig|883158.3.peg.1238"/>
<name>H1Q2U4_9BACT</name>
<accession>H1Q2U4</accession>
<dbReference type="InterPro" id="IPR045055">
    <property type="entry name" value="DNA2/NAM7-like"/>
</dbReference>
<gene>
    <name evidence="3" type="ORF">HMPREF9140_01232</name>
</gene>
<dbReference type="Gene3D" id="3.40.50.1010">
    <property type="entry name" value="5'-nuclease"/>
    <property type="match status" value="1"/>
</dbReference>
<dbReference type="Pfam" id="PF13638">
    <property type="entry name" value="PIN_4"/>
    <property type="match status" value="1"/>
</dbReference>
<dbReference type="Gene3D" id="3.40.50.300">
    <property type="entry name" value="P-loop containing nucleotide triphosphate hydrolases"/>
    <property type="match status" value="2"/>
</dbReference>
<dbReference type="eggNOG" id="COG0714">
    <property type="taxonomic scope" value="Bacteria"/>
</dbReference>
<dbReference type="EMBL" id="AGWK01000036">
    <property type="protein sequence ID" value="EHO69542.1"/>
    <property type="molecule type" value="Genomic_DNA"/>
</dbReference>
<dbReference type="AlphaFoldDB" id="H1Q2U4"/>
<organism evidence="3 4">
    <name type="scientific">Prevotella micans F0438</name>
    <dbReference type="NCBI Taxonomy" id="883158"/>
    <lineage>
        <taxon>Bacteria</taxon>
        <taxon>Pseudomonadati</taxon>
        <taxon>Bacteroidota</taxon>
        <taxon>Bacteroidia</taxon>
        <taxon>Bacteroidales</taxon>
        <taxon>Prevotellaceae</taxon>
        <taxon>Prevotella</taxon>
    </lineage>
</organism>
<reference evidence="3 4" key="1">
    <citation type="submission" date="2011-12" db="EMBL/GenBank/DDBJ databases">
        <title>The Genome Sequence of Prevotella micans F0438.</title>
        <authorList>
            <consortium name="The Broad Institute Genome Sequencing Platform"/>
            <person name="Earl A."/>
            <person name="Ward D."/>
            <person name="Feldgarden M."/>
            <person name="Gevers D."/>
            <person name="Izard J."/>
            <person name="Baranova O.V."/>
            <person name="Blanton J.M."/>
            <person name="Wade W.G."/>
            <person name="Dewhirst F.E."/>
            <person name="Young S.K."/>
            <person name="Zeng Q."/>
            <person name="Gargeya S."/>
            <person name="Fitzgerald M."/>
            <person name="Haas B."/>
            <person name="Abouelleil A."/>
            <person name="Alvarado L."/>
            <person name="Arachchi H.M."/>
            <person name="Berlin A."/>
            <person name="Chapman S.B."/>
            <person name="Gearin G."/>
            <person name="Goldberg J."/>
            <person name="Griggs A."/>
            <person name="Gujja S."/>
            <person name="Hansen M."/>
            <person name="Heiman D."/>
            <person name="Howarth C."/>
            <person name="Larimer J."/>
            <person name="Lui A."/>
            <person name="MacDonald P.J.P."/>
            <person name="McCowen C."/>
            <person name="Montmayeur A."/>
            <person name="Murphy C."/>
            <person name="Neiman D."/>
            <person name="Pearson M."/>
            <person name="Priest M."/>
            <person name="Roberts A."/>
            <person name="Saif S."/>
            <person name="Shea T."/>
            <person name="Sisk P."/>
            <person name="Stolte C."/>
            <person name="Sykes S."/>
            <person name="Wortman J."/>
            <person name="Nusbaum C."/>
            <person name="Birren B."/>
        </authorList>
    </citation>
    <scope>NUCLEOTIDE SEQUENCE [LARGE SCALE GENOMIC DNA]</scope>
    <source>
        <strain evidence="3 4">F0438</strain>
    </source>
</reference>
<protein>
    <recommendedName>
        <fullName evidence="2">PIN domain-containing protein</fullName>
    </recommendedName>
</protein>
<evidence type="ECO:0000313" key="4">
    <source>
        <dbReference type="Proteomes" id="UP000016023"/>
    </source>
</evidence>
<proteinExistence type="inferred from homology"/>
<keyword evidence="4" id="KW-1185">Reference proteome</keyword>
<dbReference type="RefSeq" id="WP_006952566.1">
    <property type="nucleotide sequence ID" value="NZ_JH594522.1"/>
</dbReference>